<comment type="catalytic activity">
    <reaction evidence="7">
        <text>L-methionyl-[protein] + [thioredoxin]-disulfide + H2O = L-methionyl-(R)-S-oxide-[protein] + [thioredoxin]-dithiol</text>
        <dbReference type="Rhea" id="RHEA:24164"/>
        <dbReference type="Rhea" id="RHEA-COMP:10698"/>
        <dbReference type="Rhea" id="RHEA-COMP:10700"/>
        <dbReference type="Rhea" id="RHEA-COMP:12313"/>
        <dbReference type="Rhea" id="RHEA-COMP:12314"/>
        <dbReference type="ChEBI" id="CHEBI:15377"/>
        <dbReference type="ChEBI" id="CHEBI:16044"/>
        <dbReference type="ChEBI" id="CHEBI:29950"/>
        <dbReference type="ChEBI" id="CHEBI:45764"/>
        <dbReference type="ChEBI" id="CHEBI:50058"/>
        <dbReference type="EC" id="1.8.4.12"/>
    </reaction>
</comment>
<comment type="cofactor">
    <cofactor evidence="1">
        <name>Zn(2+)</name>
        <dbReference type="ChEBI" id="CHEBI:29105"/>
    </cofactor>
</comment>
<evidence type="ECO:0000256" key="3">
    <source>
        <dbReference type="ARBA" id="ARBA00012499"/>
    </source>
</evidence>
<dbReference type="GO" id="GO:0030091">
    <property type="term" value="P:protein repair"/>
    <property type="evidence" value="ECO:0007669"/>
    <property type="project" value="InterPro"/>
</dbReference>
<evidence type="ECO:0000256" key="5">
    <source>
        <dbReference type="ARBA" id="ARBA00022833"/>
    </source>
</evidence>
<dbReference type="Gene3D" id="2.170.150.20">
    <property type="entry name" value="Peptide methionine sulfoxide reductase"/>
    <property type="match status" value="1"/>
</dbReference>
<evidence type="ECO:0000256" key="7">
    <source>
        <dbReference type="ARBA" id="ARBA00048488"/>
    </source>
</evidence>
<evidence type="ECO:0000313" key="9">
    <source>
        <dbReference type="EMBL" id="TXG37523.1"/>
    </source>
</evidence>
<dbReference type="GO" id="GO:0033743">
    <property type="term" value="F:peptide-methionine (R)-S-oxide reductase activity"/>
    <property type="evidence" value="ECO:0007669"/>
    <property type="project" value="UniProtKB-EC"/>
</dbReference>
<evidence type="ECO:0000259" key="8">
    <source>
        <dbReference type="PROSITE" id="PS51790"/>
    </source>
</evidence>
<evidence type="ECO:0000256" key="2">
    <source>
        <dbReference type="ARBA" id="ARBA00007174"/>
    </source>
</evidence>
<dbReference type="EC" id="1.8.4.12" evidence="3"/>
<keyword evidence="10" id="KW-1185">Reference proteome</keyword>
<accession>A0A5C7GIV8</accession>
<dbReference type="GO" id="GO:0006979">
    <property type="term" value="P:response to oxidative stress"/>
    <property type="evidence" value="ECO:0007669"/>
    <property type="project" value="InterPro"/>
</dbReference>
<dbReference type="GO" id="GO:0005737">
    <property type="term" value="C:cytoplasm"/>
    <property type="evidence" value="ECO:0007669"/>
    <property type="project" value="TreeGrafter"/>
</dbReference>
<keyword evidence="4" id="KW-0479">Metal-binding</keyword>
<dbReference type="InterPro" id="IPR011057">
    <property type="entry name" value="Mss4-like_sf"/>
</dbReference>
<dbReference type="EMBL" id="VRKQ01000010">
    <property type="protein sequence ID" value="TXG37523.1"/>
    <property type="molecule type" value="Genomic_DNA"/>
</dbReference>
<protein>
    <recommendedName>
        <fullName evidence="3">peptide-methionine (R)-S-oxide reductase</fullName>
        <ecNumber evidence="3">1.8.4.12</ecNumber>
    </recommendedName>
</protein>
<dbReference type="PANTHER" id="PTHR10173:SF52">
    <property type="entry name" value="METHIONINE-R-SULFOXIDE REDUCTASE B1"/>
    <property type="match status" value="1"/>
</dbReference>
<dbReference type="PANTHER" id="PTHR10173">
    <property type="entry name" value="METHIONINE SULFOXIDE REDUCTASE"/>
    <property type="match status" value="1"/>
</dbReference>
<feature type="domain" description="MsrB" evidence="8">
    <location>
        <begin position="26"/>
        <end position="148"/>
    </location>
</feature>
<dbReference type="FunFam" id="2.170.150.20:FF:000001">
    <property type="entry name" value="Peptide methionine sulfoxide reductase MsrB"/>
    <property type="match status" value="1"/>
</dbReference>
<dbReference type="OrthoDB" id="4174719at2"/>
<evidence type="ECO:0000313" key="10">
    <source>
        <dbReference type="Proteomes" id="UP000321080"/>
    </source>
</evidence>
<dbReference type="PROSITE" id="PS51790">
    <property type="entry name" value="MSRB"/>
    <property type="match status" value="1"/>
</dbReference>
<dbReference type="RefSeq" id="WP_147769048.1">
    <property type="nucleotide sequence ID" value="NZ_VRKQ01000010.1"/>
</dbReference>
<proteinExistence type="inferred from homology"/>
<sequence length="153" mass="17146">MLTWKDVISFAVNGNLEPDIRVEKTANQWQNQLTPEQFRITRQKGTERPHSGALCASHELGKYSCICCDSPLFDSTIKFNSGTGWPSFTQPIKDNAIKYEKDDSFGMVRVEVMCNTCDAHLGHVFPDGPEPSGLRYCINSESLQLEKEATDGQ</sequence>
<comment type="similarity">
    <text evidence="2">Belongs to the MsrB Met sulfoxide reductase family.</text>
</comment>
<dbReference type="Pfam" id="PF01641">
    <property type="entry name" value="SelR"/>
    <property type="match status" value="1"/>
</dbReference>
<dbReference type="GO" id="GO:0046872">
    <property type="term" value="F:metal ion binding"/>
    <property type="evidence" value="ECO:0007669"/>
    <property type="project" value="UniProtKB-KW"/>
</dbReference>
<organism evidence="9 10">
    <name type="scientific">Seonamhaeicola maritimus</name>
    <dbReference type="NCBI Taxonomy" id="2591822"/>
    <lineage>
        <taxon>Bacteria</taxon>
        <taxon>Pseudomonadati</taxon>
        <taxon>Bacteroidota</taxon>
        <taxon>Flavobacteriia</taxon>
        <taxon>Flavobacteriales</taxon>
        <taxon>Flavobacteriaceae</taxon>
    </lineage>
</organism>
<evidence type="ECO:0000256" key="4">
    <source>
        <dbReference type="ARBA" id="ARBA00022723"/>
    </source>
</evidence>
<keyword evidence="6 9" id="KW-0560">Oxidoreductase</keyword>
<dbReference type="SUPFAM" id="SSF51316">
    <property type="entry name" value="Mss4-like"/>
    <property type="match status" value="1"/>
</dbReference>
<name>A0A5C7GIV8_9FLAO</name>
<evidence type="ECO:0000256" key="6">
    <source>
        <dbReference type="ARBA" id="ARBA00023002"/>
    </source>
</evidence>
<keyword evidence="5" id="KW-0862">Zinc</keyword>
<dbReference type="Proteomes" id="UP000321080">
    <property type="component" value="Unassembled WGS sequence"/>
</dbReference>
<dbReference type="NCBIfam" id="TIGR00357">
    <property type="entry name" value="peptide-methionine (R)-S-oxide reductase MsrB"/>
    <property type="match status" value="1"/>
</dbReference>
<dbReference type="InterPro" id="IPR028427">
    <property type="entry name" value="Met_Sox_Rdtase_MsrB"/>
</dbReference>
<reference evidence="9 10" key="1">
    <citation type="submission" date="2019-08" db="EMBL/GenBank/DDBJ databases">
        <title>Seonamhaeicola sediminis sp. nov., isolated from marine sediment.</title>
        <authorList>
            <person name="Cao W.R."/>
        </authorList>
    </citation>
    <scope>NUCLEOTIDE SEQUENCE [LARGE SCALE GENOMIC DNA]</scope>
    <source>
        <strain evidence="9 10">1505</strain>
    </source>
</reference>
<evidence type="ECO:0000256" key="1">
    <source>
        <dbReference type="ARBA" id="ARBA00001947"/>
    </source>
</evidence>
<gene>
    <name evidence="9" type="primary">msrB</name>
    <name evidence="9" type="ORF">FUA22_08620</name>
</gene>
<dbReference type="AlphaFoldDB" id="A0A5C7GIV8"/>
<comment type="caution">
    <text evidence="9">The sequence shown here is derived from an EMBL/GenBank/DDBJ whole genome shotgun (WGS) entry which is preliminary data.</text>
</comment>
<dbReference type="InterPro" id="IPR002579">
    <property type="entry name" value="Met_Sox_Rdtase_MsrB_dom"/>
</dbReference>